<dbReference type="GO" id="GO:0004674">
    <property type="term" value="F:protein serine/threonine kinase activity"/>
    <property type="evidence" value="ECO:0007669"/>
    <property type="project" value="UniProtKB-KW"/>
</dbReference>
<dbReference type="SMART" id="SM00220">
    <property type="entry name" value="S_TKc"/>
    <property type="match status" value="1"/>
</dbReference>
<gene>
    <name evidence="9" type="ORF">TVY486_0300940</name>
</gene>
<dbReference type="Gene3D" id="3.30.200.20">
    <property type="entry name" value="Phosphorylase Kinase, domain 1"/>
    <property type="match status" value="1"/>
</dbReference>
<keyword evidence="1" id="KW-0723">Serine/threonine-protein kinase</keyword>
<feature type="compositionally biased region" description="Basic residues" evidence="7">
    <location>
        <begin position="24"/>
        <end position="37"/>
    </location>
</feature>
<evidence type="ECO:0000256" key="6">
    <source>
        <dbReference type="PROSITE-ProRule" id="PRU10141"/>
    </source>
</evidence>
<proteinExistence type="predicted"/>
<evidence type="ECO:0000313" key="9">
    <source>
        <dbReference type="EMBL" id="CCC46902.1"/>
    </source>
</evidence>
<dbReference type="InterPro" id="IPR017441">
    <property type="entry name" value="Protein_kinase_ATP_BS"/>
</dbReference>
<evidence type="ECO:0000256" key="1">
    <source>
        <dbReference type="ARBA" id="ARBA00022527"/>
    </source>
</evidence>
<dbReference type="SUPFAM" id="SSF56112">
    <property type="entry name" value="Protein kinase-like (PK-like)"/>
    <property type="match status" value="1"/>
</dbReference>
<dbReference type="InterPro" id="IPR011009">
    <property type="entry name" value="Kinase-like_dom_sf"/>
</dbReference>
<feature type="region of interest" description="Disordered" evidence="7">
    <location>
        <begin position="1"/>
        <end position="93"/>
    </location>
</feature>
<dbReference type="GO" id="GO:0005524">
    <property type="term" value="F:ATP binding"/>
    <property type="evidence" value="ECO:0007669"/>
    <property type="project" value="UniProtKB-UniRule"/>
</dbReference>
<name>G0TSH5_TRYVY</name>
<reference evidence="9" key="1">
    <citation type="journal article" date="2012" name="Proc. Natl. Acad. Sci. U.S.A.">
        <title>Antigenic diversity is generated by distinct evolutionary mechanisms in African trypanosome species.</title>
        <authorList>
            <person name="Jackson A.P."/>
            <person name="Berry A."/>
            <person name="Aslett M."/>
            <person name="Allison H.C."/>
            <person name="Burton P."/>
            <person name="Vavrova-Anderson J."/>
            <person name="Brown R."/>
            <person name="Browne H."/>
            <person name="Corton N."/>
            <person name="Hauser H."/>
            <person name="Gamble J."/>
            <person name="Gilderthorp R."/>
            <person name="Marcello L."/>
            <person name="McQuillan J."/>
            <person name="Otto T.D."/>
            <person name="Quail M.A."/>
            <person name="Sanders M.J."/>
            <person name="van Tonder A."/>
            <person name="Ginger M.L."/>
            <person name="Field M.C."/>
            <person name="Barry J.D."/>
            <person name="Hertz-Fowler C."/>
            <person name="Berriman M."/>
        </authorList>
    </citation>
    <scope>NUCLEOTIDE SEQUENCE</scope>
    <source>
        <strain evidence="9">Y486</strain>
    </source>
</reference>
<dbReference type="PROSITE" id="PS50011">
    <property type="entry name" value="PROTEIN_KINASE_DOM"/>
    <property type="match status" value="1"/>
</dbReference>
<protein>
    <recommendedName>
        <fullName evidence="8">Protein kinase domain-containing protein</fullName>
    </recommendedName>
</protein>
<evidence type="ECO:0000256" key="3">
    <source>
        <dbReference type="ARBA" id="ARBA00022741"/>
    </source>
</evidence>
<dbReference type="VEuPathDB" id="TriTrypDB:TvY486_0300940"/>
<organism evidence="9">
    <name type="scientific">Trypanosoma vivax (strain Y486)</name>
    <dbReference type="NCBI Taxonomy" id="1055687"/>
    <lineage>
        <taxon>Eukaryota</taxon>
        <taxon>Discoba</taxon>
        <taxon>Euglenozoa</taxon>
        <taxon>Kinetoplastea</taxon>
        <taxon>Metakinetoplastina</taxon>
        <taxon>Trypanosomatida</taxon>
        <taxon>Trypanosomatidae</taxon>
        <taxon>Trypanosoma</taxon>
        <taxon>Duttonella</taxon>
    </lineage>
</organism>
<feature type="compositionally biased region" description="Basic and acidic residues" evidence="7">
    <location>
        <begin position="38"/>
        <end position="59"/>
    </location>
</feature>
<accession>G0TSH5</accession>
<keyword evidence="4" id="KW-0418">Kinase</keyword>
<dbReference type="InterPro" id="IPR000719">
    <property type="entry name" value="Prot_kinase_dom"/>
</dbReference>
<feature type="compositionally biased region" description="Basic and acidic residues" evidence="7">
    <location>
        <begin position="333"/>
        <end position="351"/>
    </location>
</feature>
<keyword evidence="2 9" id="KW-0808">Transferase</keyword>
<dbReference type="InterPro" id="IPR051175">
    <property type="entry name" value="CLK_kinases"/>
</dbReference>
<sequence>MCRGESKERRRGKSKGRSRAENRSKRKERKVKARNRSRSKERYESRSGKRSASRNEYRDRKGKARGKKSRDRSSSRSSTYSSTRSSSSSSRRRYPTFTVEYAQRCKRTEVPFLRADYGDLLPCLQQQAGFYNTPPLPMRMGHHPPTAHHVEPRRYILYDRYVLERELGKGTYSKVVLCQLLGTGERCAIKIFRNEKNYQEACLDEMEVLEALCRPTRDECHLQSICDYAYLPGSRTRSSARGGSRSGREEHRTGSANPSSQGWPGYAFDASANYQARIGRFNAPIALLKHPLHHAIVLPALGMSLLDVLNGIRDAAAGANAKGSRTVSGGGNRRSDERKVKSSYEEDTDDHLPEHETVEVKYQGMPLGTVRSVVYNILLFLRHAHRRGIVHTDLKPENVLFEYDETLTRRLSITRVRYHNQLPAPVGIRSSQMARNSHALGDGPVNSTAPVVYDCAANTLFAGTGVHADVLAVVDVPLPVNESVRVIDVGAADFLHRCRHVSPLDGKTPVFYSRIQTTHYRSIEVLLGLGWSASADMWSLGCMIPELLTGDCMFMPRDDLEHLALFQHVIGPFDAMESAEVFSASVPAGVGAENEGTIVRRVLSRGKSFKKFFDAQTMQLNWPNDETRGCSSSSSSHQTKRRQCCSEGVGYVASRPKLCEILGPFPLLHDLCRRMLDYDPLRRITAEEAMQHPFFTSGM</sequence>
<evidence type="ECO:0000256" key="5">
    <source>
        <dbReference type="ARBA" id="ARBA00022840"/>
    </source>
</evidence>
<keyword evidence="3 6" id="KW-0547">Nucleotide-binding</keyword>
<feature type="region of interest" description="Disordered" evidence="7">
    <location>
        <begin position="319"/>
        <end position="351"/>
    </location>
</feature>
<feature type="region of interest" description="Disordered" evidence="7">
    <location>
        <begin position="235"/>
        <end position="262"/>
    </location>
</feature>
<feature type="domain" description="Protein kinase" evidence="8">
    <location>
        <begin position="161"/>
        <end position="695"/>
    </location>
</feature>
<dbReference type="InterPro" id="IPR008271">
    <property type="entry name" value="Ser/Thr_kinase_AS"/>
</dbReference>
<evidence type="ECO:0000256" key="7">
    <source>
        <dbReference type="SAM" id="MobiDB-lite"/>
    </source>
</evidence>
<dbReference type="AlphaFoldDB" id="G0TSH5"/>
<dbReference type="PROSITE" id="PS00108">
    <property type="entry name" value="PROTEIN_KINASE_ST"/>
    <property type="match status" value="1"/>
</dbReference>
<dbReference type="Gene3D" id="1.10.510.10">
    <property type="entry name" value="Transferase(Phosphotransferase) domain 1"/>
    <property type="match status" value="1"/>
</dbReference>
<dbReference type="PANTHER" id="PTHR45646">
    <property type="entry name" value="SERINE/THREONINE-PROTEIN KINASE DOA-RELATED"/>
    <property type="match status" value="1"/>
</dbReference>
<evidence type="ECO:0000256" key="4">
    <source>
        <dbReference type="ARBA" id="ARBA00022777"/>
    </source>
</evidence>
<dbReference type="Pfam" id="PF00069">
    <property type="entry name" value="Pkinase"/>
    <property type="match status" value="1"/>
</dbReference>
<feature type="binding site" evidence="6">
    <location>
        <position position="190"/>
    </location>
    <ligand>
        <name>ATP</name>
        <dbReference type="ChEBI" id="CHEBI:30616"/>
    </ligand>
</feature>
<evidence type="ECO:0000259" key="8">
    <source>
        <dbReference type="PROSITE" id="PS50011"/>
    </source>
</evidence>
<dbReference type="PANTHER" id="PTHR45646:SF11">
    <property type="entry name" value="SERINE_THREONINE-PROTEIN KINASE DOA"/>
    <property type="match status" value="1"/>
</dbReference>
<dbReference type="GO" id="GO:0005634">
    <property type="term" value="C:nucleus"/>
    <property type="evidence" value="ECO:0007669"/>
    <property type="project" value="TreeGrafter"/>
</dbReference>
<keyword evidence="5 6" id="KW-0067">ATP-binding</keyword>
<feature type="compositionally biased region" description="Low complexity" evidence="7">
    <location>
        <begin position="75"/>
        <end position="89"/>
    </location>
</feature>
<dbReference type="EMBL" id="HE573019">
    <property type="protein sequence ID" value="CCC46902.1"/>
    <property type="molecule type" value="Genomic_DNA"/>
</dbReference>
<evidence type="ECO:0000256" key="2">
    <source>
        <dbReference type="ARBA" id="ARBA00022679"/>
    </source>
</evidence>
<feature type="compositionally biased region" description="Basic residues" evidence="7">
    <location>
        <begin position="60"/>
        <end position="70"/>
    </location>
</feature>
<dbReference type="PROSITE" id="PS00107">
    <property type="entry name" value="PROTEIN_KINASE_ATP"/>
    <property type="match status" value="1"/>
</dbReference>